<evidence type="ECO:0000313" key="2">
    <source>
        <dbReference type="EMBL" id="MBR7836679.1"/>
    </source>
</evidence>
<dbReference type="RefSeq" id="WP_212531154.1">
    <property type="nucleotide sequence ID" value="NZ_JAGSOG010000155.1"/>
</dbReference>
<dbReference type="SUPFAM" id="SSF51905">
    <property type="entry name" value="FAD/NAD(P)-binding domain"/>
    <property type="match status" value="1"/>
</dbReference>
<gene>
    <name evidence="2" type="ORF">KDL01_25590</name>
</gene>
<proteinExistence type="predicted"/>
<evidence type="ECO:0000256" key="1">
    <source>
        <dbReference type="SAM" id="MobiDB-lite"/>
    </source>
</evidence>
<name>A0A941EX94_9ACTN</name>
<feature type="region of interest" description="Disordered" evidence="1">
    <location>
        <begin position="376"/>
        <end position="406"/>
    </location>
</feature>
<dbReference type="AlphaFoldDB" id="A0A941EX94"/>
<reference evidence="2" key="1">
    <citation type="submission" date="2021-04" db="EMBL/GenBank/DDBJ databases">
        <title>Genome based classification of Actinospica acidithermotolerans sp. nov., an actinobacterium isolated from an Indonesian hot spring.</title>
        <authorList>
            <person name="Kusuma A.B."/>
            <person name="Putra K.E."/>
            <person name="Nafisah S."/>
            <person name="Loh J."/>
            <person name="Nouioui I."/>
            <person name="Goodfellow M."/>
        </authorList>
    </citation>
    <scope>NUCLEOTIDE SEQUENCE</scope>
    <source>
        <strain evidence="2">CSCA 57</strain>
    </source>
</reference>
<organism evidence="2 3">
    <name type="scientific">Actinospica durhamensis</name>
    <dbReference type="NCBI Taxonomy" id="1508375"/>
    <lineage>
        <taxon>Bacteria</taxon>
        <taxon>Bacillati</taxon>
        <taxon>Actinomycetota</taxon>
        <taxon>Actinomycetes</taxon>
        <taxon>Catenulisporales</taxon>
        <taxon>Actinospicaceae</taxon>
        <taxon>Actinospica</taxon>
    </lineage>
</organism>
<evidence type="ECO:0000313" key="3">
    <source>
        <dbReference type="Proteomes" id="UP000675781"/>
    </source>
</evidence>
<comment type="caution">
    <text evidence="2">The sequence shown here is derived from an EMBL/GenBank/DDBJ whole genome shotgun (WGS) entry which is preliminary data.</text>
</comment>
<dbReference type="Proteomes" id="UP000675781">
    <property type="component" value="Unassembled WGS sequence"/>
</dbReference>
<dbReference type="EMBL" id="JAGSOG010000155">
    <property type="protein sequence ID" value="MBR7836679.1"/>
    <property type="molecule type" value="Genomic_DNA"/>
</dbReference>
<dbReference type="Gene3D" id="3.50.50.60">
    <property type="entry name" value="FAD/NAD(P)-binding domain"/>
    <property type="match status" value="1"/>
</dbReference>
<feature type="compositionally biased region" description="Low complexity" evidence="1">
    <location>
        <begin position="383"/>
        <end position="406"/>
    </location>
</feature>
<evidence type="ECO:0008006" key="4">
    <source>
        <dbReference type="Google" id="ProtNLM"/>
    </source>
</evidence>
<feature type="region of interest" description="Disordered" evidence="1">
    <location>
        <begin position="1"/>
        <end position="20"/>
    </location>
</feature>
<dbReference type="InterPro" id="IPR036188">
    <property type="entry name" value="FAD/NAD-bd_sf"/>
</dbReference>
<dbReference type="PANTHER" id="PTHR43422">
    <property type="entry name" value="THIAMINE THIAZOLE SYNTHASE"/>
    <property type="match status" value="1"/>
</dbReference>
<dbReference type="PANTHER" id="PTHR43422:SF3">
    <property type="entry name" value="THIAMINE THIAZOLE SYNTHASE"/>
    <property type="match status" value="1"/>
</dbReference>
<sequence length="508" mass="53769">MTARARVYASITSRHAPPPPATRRLGRALVLGGSVAGLMAARVLADHADEVLVIEPDDAEVGAGPRPGVPQGSQVHALLAAGQLQLDRWFPGFTAQAEAGGALPSTPADVEFYIDGVARPSVEITDVPGLLSSRPFLESLIRRRTLEFPGIRVLTGRATGLRIEDGAVVGATYAPNGDAGAGVDLDADLVVDATGRGSRLADWLEQAGWSAPPLVRMPIKLNYATAVYRRDPKVLDTTTLVNVSLTTPVPGRLPRTGGFVAAEDDRWIVLVAGYDQDRPERSLEDFTTRCRRDFPGMFGDIVDHCELLSDVVTYHQADSRRRDYDTLARFPARLIVAGDAVASFNPVYGQGMTSAMLHASCLSAYLRGEAADMLGSGSGGGAAPAEAAASANGSGAPSAAAPAPSGPDLSLPAKPYFDLVRVIVDAAWQTSTFPDLALPHVPGPYPRGYRIAKRVSESMLVGSVIDPELNLRLSRVTGMLTHPDTLMSPGTVVRSLRSGRRFRKANAA</sequence>
<accession>A0A941EX94</accession>
<protein>
    <recommendedName>
        <fullName evidence="4">FAD-dependent oxidoreductase</fullName>
    </recommendedName>
</protein>
<keyword evidence="3" id="KW-1185">Reference proteome</keyword>
<dbReference type="PRINTS" id="PR00420">
    <property type="entry name" value="RNGMNOXGNASE"/>
</dbReference>